<organism evidence="2 3">
    <name type="scientific">Actinophytocola oryzae</name>
    <dbReference type="NCBI Taxonomy" id="502181"/>
    <lineage>
        <taxon>Bacteria</taxon>
        <taxon>Bacillati</taxon>
        <taxon>Actinomycetota</taxon>
        <taxon>Actinomycetes</taxon>
        <taxon>Pseudonocardiales</taxon>
        <taxon>Pseudonocardiaceae</taxon>
    </lineage>
</organism>
<evidence type="ECO:0000313" key="2">
    <source>
        <dbReference type="EMBL" id="TDV57609.1"/>
    </source>
</evidence>
<feature type="region of interest" description="Disordered" evidence="1">
    <location>
        <begin position="1"/>
        <end position="90"/>
    </location>
</feature>
<comment type="caution">
    <text evidence="2">The sequence shown here is derived from an EMBL/GenBank/DDBJ whole genome shotgun (WGS) entry which is preliminary data.</text>
</comment>
<proteinExistence type="predicted"/>
<gene>
    <name evidence="2" type="ORF">CLV71_101480</name>
</gene>
<dbReference type="RefSeq" id="WP_133900854.1">
    <property type="nucleotide sequence ID" value="NZ_SOCP01000001.1"/>
</dbReference>
<sequence>MTVNDGLPLNESAAYDAEGHITDPPTELLPANANAPAPGAAPPPPTSPVDATSELPTQALPLGPPAPPPVDTAEGSVEGDLFDDVGDRPS</sequence>
<dbReference type="AlphaFoldDB" id="A0A4R7W6F7"/>
<feature type="compositionally biased region" description="Low complexity" evidence="1">
    <location>
        <begin position="24"/>
        <end position="38"/>
    </location>
</feature>
<evidence type="ECO:0000313" key="3">
    <source>
        <dbReference type="Proteomes" id="UP000294927"/>
    </source>
</evidence>
<name>A0A4R7W6F7_9PSEU</name>
<evidence type="ECO:0000256" key="1">
    <source>
        <dbReference type="SAM" id="MobiDB-lite"/>
    </source>
</evidence>
<dbReference type="EMBL" id="SOCP01000001">
    <property type="protein sequence ID" value="TDV57609.1"/>
    <property type="molecule type" value="Genomic_DNA"/>
</dbReference>
<keyword evidence="3" id="KW-1185">Reference proteome</keyword>
<reference evidence="2 3" key="1">
    <citation type="submission" date="2019-03" db="EMBL/GenBank/DDBJ databases">
        <title>Genomic Encyclopedia of Archaeal and Bacterial Type Strains, Phase II (KMG-II): from individual species to whole genera.</title>
        <authorList>
            <person name="Goeker M."/>
        </authorList>
    </citation>
    <scope>NUCLEOTIDE SEQUENCE [LARGE SCALE GENOMIC DNA]</scope>
    <source>
        <strain evidence="2 3">DSM 45499</strain>
    </source>
</reference>
<dbReference type="Proteomes" id="UP000294927">
    <property type="component" value="Unassembled WGS sequence"/>
</dbReference>
<protein>
    <submittedName>
        <fullName evidence="2">Uncharacterized protein</fullName>
    </submittedName>
</protein>
<accession>A0A4R7W6F7</accession>